<dbReference type="PANTHER" id="PTHR43346">
    <property type="entry name" value="LIGAND BINDING DOMAIN PROTEIN, PUTATIVE (AFU_ORTHOLOGUE AFUA_6G14370)-RELATED"/>
    <property type="match status" value="1"/>
</dbReference>
<dbReference type="RefSeq" id="WP_338204599.1">
    <property type="nucleotide sequence ID" value="NZ_JAEKNR010000216.1"/>
</dbReference>
<accession>A0A934K5Z4</accession>
<dbReference type="Pfam" id="PF07883">
    <property type="entry name" value="Cupin_2"/>
    <property type="match status" value="2"/>
</dbReference>
<proteinExistence type="predicted"/>
<dbReference type="CDD" id="cd02208">
    <property type="entry name" value="cupin_RmlC-like"/>
    <property type="match status" value="1"/>
</dbReference>
<dbReference type="InterPro" id="IPR013096">
    <property type="entry name" value="Cupin_2"/>
</dbReference>
<dbReference type="SUPFAM" id="SSF51182">
    <property type="entry name" value="RmlC-like cupins"/>
    <property type="match status" value="1"/>
</dbReference>
<dbReference type="Gene3D" id="2.60.120.10">
    <property type="entry name" value="Jelly Rolls"/>
    <property type="match status" value="2"/>
</dbReference>
<organism evidence="2 3">
    <name type="scientific">Candidatus Nephthysia bennettiae</name>
    <dbReference type="NCBI Taxonomy" id="3127016"/>
    <lineage>
        <taxon>Bacteria</taxon>
        <taxon>Bacillati</taxon>
        <taxon>Candidatus Dormiibacterota</taxon>
        <taxon>Candidatus Dormibacteria</taxon>
        <taxon>Candidatus Dormibacterales</taxon>
        <taxon>Candidatus Dormibacteraceae</taxon>
        <taxon>Candidatus Nephthysia</taxon>
    </lineage>
</organism>
<protein>
    <submittedName>
        <fullName evidence="2">Cupin domain-containing protein</fullName>
    </submittedName>
</protein>
<evidence type="ECO:0000313" key="3">
    <source>
        <dbReference type="Proteomes" id="UP000612893"/>
    </source>
</evidence>
<feature type="domain" description="Cupin type-2" evidence="1">
    <location>
        <begin position="62"/>
        <end position="123"/>
    </location>
</feature>
<evidence type="ECO:0000259" key="1">
    <source>
        <dbReference type="Pfam" id="PF07883"/>
    </source>
</evidence>
<dbReference type="InterPro" id="IPR011051">
    <property type="entry name" value="RmlC_Cupin_sf"/>
</dbReference>
<feature type="domain" description="Cupin type-2" evidence="1">
    <location>
        <begin position="213"/>
        <end position="274"/>
    </location>
</feature>
<dbReference type="InterPro" id="IPR052538">
    <property type="entry name" value="Flavonoid_dioxygenase-like"/>
</dbReference>
<gene>
    <name evidence="2" type="ORF">JF922_21695</name>
</gene>
<keyword evidence="3" id="KW-1185">Reference proteome</keyword>
<evidence type="ECO:0000313" key="2">
    <source>
        <dbReference type="EMBL" id="MBJ7600669.1"/>
    </source>
</evidence>
<sequence length="298" mass="32867">MATQTGTVRNWNLESVKPPLGVNPELPWRNHTVLAAGGGPGDDMVTDKCKVIVMRFGTDANAMGHYHVHHECDNLYYLLQGTMTSIIGGVRFTTRAGEAIFMPRDVPHATGNLGDEEVYLWEIYNPSTALPDGTNDSHPVQLPDEIVDSETGRENGVRIWDLEALNPEFDPNKEYPWRVNRILAGGGNPKAEDQVTDKTEVVIQRFAANANQFGPYHLHRQSDNIWVVLEGTLSSIIGGTRYETRAGEVIFMPADVPHATGNFGSEEMRALEVYAPSTYITGQHDSEPADLPEKIATA</sequence>
<comment type="caution">
    <text evidence="2">The sequence shown here is derived from an EMBL/GenBank/DDBJ whole genome shotgun (WGS) entry which is preliminary data.</text>
</comment>
<reference evidence="2" key="1">
    <citation type="submission" date="2020-10" db="EMBL/GenBank/DDBJ databases">
        <title>Ca. Dormibacterota MAGs.</title>
        <authorList>
            <person name="Montgomery K."/>
        </authorList>
    </citation>
    <scope>NUCLEOTIDE SEQUENCE [LARGE SCALE GENOMIC DNA]</scope>
    <source>
        <strain evidence="2">SC8812_S17_10</strain>
    </source>
</reference>
<dbReference type="PANTHER" id="PTHR43346:SF1">
    <property type="entry name" value="QUERCETIN 2,3-DIOXYGENASE-RELATED"/>
    <property type="match status" value="1"/>
</dbReference>
<dbReference type="AlphaFoldDB" id="A0A934K5Z4"/>
<dbReference type="Proteomes" id="UP000612893">
    <property type="component" value="Unassembled WGS sequence"/>
</dbReference>
<dbReference type="InterPro" id="IPR014710">
    <property type="entry name" value="RmlC-like_jellyroll"/>
</dbReference>
<name>A0A934K5Z4_9BACT</name>
<dbReference type="EMBL" id="JAEKNR010000216">
    <property type="protein sequence ID" value="MBJ7600669.1"/>
    <property type="molecule type" value="Genomic_DNA"/>
</dbReference>